<protein>
    <recommendedName>
        <fullName evidence="4">DUF3828 domain-containing protein</fullName>
    </recommendedName>
</protein>
<evidence type="ECO:0000256" key="1">
    <source>
        <dbReference type="SAM" id="SignalP"/>
    </source>
</evidence>
<dbReference type="EMBL" id="NFHB01000001">
    <property type="protein sequence ID" value="OUN04904.1"/>
    <property type="molecule type" value="Genomic_DNA"/>
</dbReference>
<dbReference type="AlphaFoldDB" id="A0A1Y3QYZ2"/>
<dbReference type="RefSeq" id="WP_087400976.1">
    <property type="nucleotide sequence ID" value="NZ_NFHB01000001.1"/>
</dbReference>
<reference evidence="3" key="1">
    <citation type="submission" date="2017-04" db="EMBL/GenBank/DDBJ databases">
        <title>Function of individual gut microbiota members based on whole genome sequencing of pure cultures obtained from chicken caecum.</title>
        <authorList>
            <person name="Medvecky M."/>
            <person name="Cejkova D."/>
            <person name="Polansky O."/>
            <person name="Karasova D."/>
            <person name="Kubasova T."/>
            <person name="Cizek A."/>
            <person name="Rychlik I."/>
        </authorList>
    </citation>
    <scope>NUCLEOTIDE SEQUENCE [LARGE SCALE GENOMIC DNA]</scope>
    <source>
        <strain evidence="3">An90</strain>
    </source>
</reference>
<evidence type="ECO:0000313" key="2">
    <source>
        <dbReference type="EMBL" id="OUN04904.1"/>
    </source>
</evidence>
<dbReference type="eggNOG" id="ENOG502ZET9">
    <property type="taxonomic scope" value="Bacteria"/>
</dbReference>
<name>A0A1Y3QYZ2_9BACT</name>
<feature type="signal peptide" evidence="1">
    <location>
        <begin position="1"/>
        <end position="28"/>
    </location>
</feature>
<sequence length="164" mass="18076">MKSVVMKGKLLLGIVLLFLNLPRLQADAGADGGACSVRRELPELPELRQPECRDAEAVRLIEMFYADYVFGGEDYAPGVEKYCTEKLIRWLKDDYTHEYDGAGYAVWNFRTGCQDGPGDVSQVVSVTALGNGLYAVKFIDMGIEGTRTVRVVCEDGGLKLDSVE</sequence>
<comment type="caution">
    <text evidence="2">The sequence shown here is derived from an EMBL/GenBank/DDBJ whole genome shotgun (WGS) entry which is preliminary data.</text>
</comment>
<proteinExistence type="predicted"/>
<evidence type="ECO:0000313" key="3">
    <source>
        <dbReference type="Proteomes" id="UP000195772"/>
    </source>
</evidence>
<dbReference type="Proteomes" id="UP000195772">
    <property type="component" value="Unassembled WGS sequence"/>
</dbReference>
<dbReference type="Gene3D" id="3.10.450.50">
    <property type="match status" value="1"/>
</dbReference>
<gene>
    <name evidence="2" type="ORF">B5G41_00935</name>
</gene>
<feature type="chain" id="PRO_5013299890" description="DUF3828 domain-containing protein" evidence="1">
    <location>
        <begin position="29"/>
        <end position="164"/>
    </location>
</feature>
<evidence type="ECO:0008006" key="4">
    <source>
        <dbReference type="Google" id="ProtNLM"/>
    </source>
</evidence>
<accession>A0A1Y3QYZ2</accession>
<keyword evidence="1" id="KW-0732">Signal</keyword>
<organism evidence="2 3">
    <name type="scientific">Alistipes onderdonkii</name>
    <dbReference type="NCBI Taxonomy" id="328813"/>
    <lineage>
        <taxon>Bacteria</taxon>
        <taxon>Pseudomonadati</taxon>
        <taxon>Bacteroidota</taxon>
        <taxon>Bacteroidia</taxon>
        <taxon>Bacteroidales</taxon>
        <taxon>Rikenellaceae</taxon>
        <taxon>Alistipes</taxon>
    </lineage>
</organism>